<evidence type="ECO:0000313" key="4">
    <source>
        <dbReference type="EMBL" id="ABK73769.1"/>
    </source>
</evidence>
<feature type="transmembrane region" description="Helical" evidence="2">
    <location>
        <begin position="146"/>
        <end position="169"/>
    </location>
</feature>
<keyword evidence="5" id="KW-1185">Reference proteome</keyword>
<dbReference type="InterPro" id="IPR000620">
    <property type="entry name" value="EamA_dom"/>
</dbReference>
<accession>A0QXT2</accession>
<protein>
    <recommendedName>
        <fullName evidence="3">EamA domain-containing protein</fullName>
    </recommendedName>
</protein>
<evidence type="ECO:0000256" key="2">
    <source>
        <dbReference type="SAM" id="Phobius"/>
    </source>
</evidence>
<dbReference type="PaxDb" id="246196-MSMEI_3337"/>
<dbReference type="EMBL" id="CP000480">
    <property type="protein sequence ID" value="ABK73769.1"/>
    <property type="molecule type" value="Genomic_DNA"/>
</dbReference>
<feature type="transmembrane region" description="Helical" evidence="2">
    <location>
        <begin position="116"/>
        <end position="134"/>
    </location>
</feature>
<feature type="transmembrane region" description="Helical" evidence="2">
    <location>
        <begin position="87"/>
        <end position="110"/>
    </location>
</feature>
<feature type="transmembrane region" description="Helical" evidence="2">
    <location>
        <begin position="6"/>
        <end position="23"/>
    </location>
</feature>
<feature type="transmembrane region" description="Helical" evidence="2">
    <location>
        <begin position="30"/>
        <end position="50"/>
    </location>
</feature>
<dbReference type="STRING" id="246196.MSMEG_3416"/>
<keyword evidence="2" id="KW-1133">Transmembrane helix</keyword>
<feature type="transmembrane region" description="Helical" evidence="2">
    <location>
        <begin position="242"/>
        <end position="264"/>
    </location>
</feature>
<dbReference type="Pfam" id="PF00892">
    <property type="entry name" value="EamA"/>
    <property type="match status" value="1"/>
</dbReference>
<dbReference type="Proteomes" id="UP000000757">
    <property type="component" value="Chromosome"/>
</dbReference>
<dbReference type="SUPFAM" id="SSF103481">
    <property type="entry name" value="Multidrug resistance efflux transporter EmrE"/>
    <property type="match status" value="2"/>
</dbReference>
<dbReference type="eggNOG" id="COG2510">
    <property type="taxonomic scope" value="Bacteria"/>
</dbReference>
<keyword evidence="2" id="KW-0472">Membrane</keyword>
<comment type="similarity">
    <text evidence="1">Belongs to the EamA transporter family.</text>
</comment>
<evidence type="ECO:0000259" key="3">
    <source>
        <dbReference type="Pfam" id="PF00892"/>
    </source>
</evidence>
<organism evidence="4 5">
    <name type="scientific">Mycolicibacterium smegmatis (strain ATCC 700084 / mc(2)155)</name>
    <name type="common">Mycobacterium smegmatis</name>
    <dbReference type="NCBI Taxonomy" id="246196"/>
    <lineage>
        <taxon>Bacteria</taxon>
        <taxon>Bacillati</taxon>
        <taxon>Actinomycetota</taxon>
        <taxon>Actinomycetes</taxon>
        <taxon>Mycobacteriales</taxon>
        <taxon>Mycobacteriaceae</taxon>
        <taxon>Mycolicibacterium</taxon>
    </lineage>
</organism>
<dbReference type="AlphaFoldDB" id="A0QXT2"/>
<dbReference type="InterPro" id="IPR037185">
    <property type="entry name" value="EmrE-like"/>
</dbReference>
<evidence type="ECO:0000256" key="1">
    <source>
        <dbReference type="ARBA" id="ARBA00007362"/>
    </source>
</evidence>
<feature type="transmembrane region" description="Helical" evidence="2">
    <location>
        <begin position="62"/>
        <end position="80"/>
    </location>
</feature>
<dbReference type="Gene3D" id="1.10.3730.20">
    <property type="match status" value="1"/>
</dbReference>
<dbReference type="OrthoDB" id="68076at2"/>
<gene>
    <name evidence="4" type="ordered locus">MSMEG_3416</name>
</gene>
<dbReference type="GO" id="GO:0016020">
    <property type="term" value="C:membrane"/>
    <property type="evidence" value="ECO:0007669"/>
    <property type="project" value="InterPro"/>
</dbReference>
<dbReference type="KEGG" id="msb:LJ00_17000"/>
<feature type="domain" description="EamA" evidence="3">
    <location>
        <begin position="2"/>
        <end position="133"/>
    </location>
</feature>
<keyword evidence="2" id="KW-0812">Transmembrane</keyword>
<dbReference type="KEGG" id="msm:MSMEG_3416"/>
<dbReference type="GeneID" id="93458182"/>
<dbReference type="PATRIC" id="fig|246196.19.peg.3375"/>
<evidence type="ECO:0000313" key="5">
    <source>
        <dbReference type="Proteomes" id="UP000000757"/>
    </source>
</evidence>
<proteinExistence type="inferred from homology"/>
<sequence>MIGWLFGLGSAVLYGMSDFVGGLASRRSHFVVVALLGQCAGLMASALAGLMIGAESIPRSDLWWGALSGFGTAVGMAFLFRGLSRGAMSVIVPVSAVTGVSIPVLFGVVVEGQRPSLLAWLGIVVAVPALWLVAGRQSRNAEGLKGSGVGDGLVAGVGIAVQYLALAHASAASGLWPVAAGRVSAVLVLIVMAIFVMRHLKDEHDRSPLRTTMASGVLATSAGVLAAAALAAYAIATRHQLAAIAVVLSSMYPVIPVLLGVTVLREHLTRQQSAGLLAAAAATVLLAV</sequence>
<name>A0QXT2_MYCS2</name>
<feature type="transmembrane region" description="Helical" evidence="2">
    <location>
        <begin position="217"/>
        <end position="236"/>
    </location>
</feature>
<dbReference type="RefSeq" id="WP_011729048.1">
    <property type="nucleotide sequence ID" value="NC_008596.1"/>
</dbReference>
<reference evidence="4 5" key="1">
    <citation type="submission" date="2006-10" db="EMBL/GenBank/DDBJ databases">
        <authorList>
            <person name="Fleischmann R.D."/>
            <person name="Dodson R.J."/>
            <person name="Haft D.H."/>
            <person name="Merkel J.S."/>
            <person name="Nelson W.C."/>
            <person name="Fraser C.M."/>
        </authorList>
    </citation>
    <scope>NUCLEOTIDE SEQUENCE [LARGE SCALE GENOMIC DNA]</scope>
    <source>
        <strain evidence="5">ATCC 700084 / mc(2)155</strain>
    </source>
</reference>
<feature type="transmembrane region" description="Helical" evidence="2">
    <location>
        <begin position="175"/>
        <end position="196"/>
    </location>
</feature>